<dbReference type="Pfam" id="PF00561">
    <property type="entry name" value="Abhydrolase_1"/>
    <property type="match status" value="1"/>
</dbReference>
<dbReference type="InterPro" id="IPR029058">
    <property type="entry name" value="AB_hydrolase_fold"/>
</dbReference>
<evidence type="ECO:0000259" key="1">
    <source>
        <dbReference type="Pfam" id="PF00561"/>
    </source>
</evidence>
<dbReference type="Gene3D" id="3.40.50.1820">
    <property type="entry name" value="alpha/beta hydrolase"/>
    <property type="match status" value="1"/>
</dbReference>
<proteinExistence type="predicted"/>
<name>A0ABP9Q8Z5_9PSEU</name>
<organism evidence="2 3">
    <name type="scientific">Pseudonocardia eucalypti</name>
    <dbReference type="NCBI Taxonomy" id="648755"/>
    <lineage>
        <taxon>Bacteria</taxon>
        <taxon>Bacillati</taxon>
        <taxon>Actinomycetota</taxon>
        <taxon>Actinomycetes</taxon>
        <taxon>Pseudonocardiales</taxon>
        <taxon>Pseudonocardiaceae</taxon>
        <taxon>Pseudonocardia</taxon>
    </lineage>
</organism>
<comment type="caution">
    <text evidence="2">The sequence shown here is derived from an EMBL/GenBank/DDBJ whole genome shotgun (WGS) entry which is preliminary data.</text>
</comment>
<dbReference type="SUPFAM" id="SSF53474">
    <property type="entry name" value="alpha/beta-Hydrolases"/>
    <property type="match status" value="1"/>
</dbReference>
<dbReference type="Proteomes" id="UP001428817">
    <property type="component" value="Unassembled WGS sequence"/>
</dbReference>
<keyword evidence="3" id="KW-1185">Reference proteome</keyword>
<dbReference type="EMBL" id="BAABJP010000015">
    <property type="protein sequence ID" value="GAA5157910.1"/>
    <property type="molecule type" value="Genomic_DNA"/>
</dbReference>
<evidence type="ECO:0000313" key="2">
    <source>
        <dbReference type="EMBL" id="GAA5157910.1"/>
    </source>
</evidence>
<accession>A0ABP9Q8Z5</accession>
<gene>
    <name evidence="2" type="primary">pcaD_1</name>
    <name evidence="2" type="ORF">GCM10023321_36850</name>
</gene>
<protein>
    <submittedName>
        <fullName evidence="2">3-oxoadipate enol-lactonase</fullName>
    </submittedName>
</protein>
<dbReference type="InterPro" id="IPR000073">
    <property type="entry name" value="AB_hydrolase_1"/>
</dbReference>
<dbReference type="PRINTS" id="PR00111">
    <property type="entry name" value="ABHYDROLASE"/>
</dbReference>
<dbReference type="InterPro" id="IPR050471">
    <property type="entry name" value="AB_hydrolase"/>
</dbReference>
<sequence>MASTVTQADQRLPHYVDHGGTGPAVVLLHSFLMDGEMFEPQVAALGGSFRMITVDERGHGGTPAEEPFDYWDVARDVLALLDSLGIERAAVVGTSQGGFIGMRIALLAPERVSALAVLGTSAAAEDPALADSYRQLAQAWADNGPADQLLDTVAMVCLGDAPADRWKAKWRKVDAERFVRNLHTLVGRDSLLRRLGDISCPVLVLHGSADRAYPVCRAAEIVEAVPGAEPLVVVDGGAHFLSLTDPEAVEPHLRAFLTKHC</sequence>
<dbReference type="PANTHER" id="PTHR43433:SF1">
    <property type="entry name" value="BLL5160 PROTEIN"/>
    <property type="match status" value="1"/>
</dbReference>
<feature type="domain" description="AB hydrolase-1" evidence="1">
    <location>
        <begin position="23"/>
        <end position="141"/>
    </location>
</feature>
<dbReference type="RefSeq" id="WP_185059214.1">
    <property type="nucleotide sequence ID" value="NZ_BAABJP010000015.1"/>
</dbReference>
<dbReference type="PANTHER" id="PTHR43433">
    <property type="entry name" value="HYDROLASE, ALPHA/BETA FOLD FAMILY PROTEIN"/>
    <property type="match status" value="1"/>
</dbReference>
<evidence type="ECO:0000313" key="3">
    <source>
        <dbReference type="Proteomes" id="UP001428817"/>
    </source>
</evidence>
<reference evidence="3" key="1">
    <citation type="journal article" date="2019" name="Int. J. Syst. Evol. Microbiol.">
        <title>The Global Catalogue of Microorganisms (GCM) 10K type strain sequencing project: providing services to taxonomists for standard genome sequencing and annotation.</title>
        <authorList>
            <consortium name="The Broad Institute Genomics Platform"/>
            <consortium name="The Broad Institute Genome Sequencing Center for Infectious Disease"/>
            <person name="Wu L."/>
            <person name="Ma J."/>
        </authorList>
    </citation>
    <scope>NUCLEOTIDE SEQUENCE [LARGE SCALE GENOMIC DNA]</scope>
    <source>
        <strain evidence="3">JCM 18303</strain>
    </source>
</reference>